<evidence type="ECO:0000256" key="3">
    <source>
        <dbReference type="ARBA" id="ARBA00022722"/>
    </source>
</evidence>
<dbReference type="PANTHER" id="PTHR41694:SF3">
    <property type="entry name" value="RNA-DIRECTED DNA POLYMERASE-RELATED"/>
    <property type="match status" value="1"/>
</dbReference>
<keyword evidence="3" id="KW-0540">Nuclease</keyword>
<evidence type="ECO:0000256" key="6">
    <source>
        <dbReference type="ARBA" id="ARBA00022801"/>
    </source>
</evidence>
<dbReference type="GO" id="GO:0003964">
    <property type="term" value="F:RNA-directed DNA polymerase activity"/>
    <property type="evidence" value="ECO:0007669"/>
    <property type="project" value="UniProtKB-KW"/>
</dbReference>
<keyword evidence="11" id="KW-1185">Reference proteome</keyword>
<evidence type="ECO:0000259" key="8">
    <source>
        <dbReference type="Pfam" id="PF02022"/>
    </source>
</evidence>
<reference evidence="9" key="1">
    <citation type="submission" date="2019-09" db="EMBL/GenBank/DDBJ databases">
        <title>Bird 10,000 Genomes (B10K) Project - Family phase.</title>
        <authorList>
            <person name="Zhang G."/>
        </authorList>
    </citation>
    <scope>NUCLEOTIDE SEQUENCE</scope>
    <source>
        <strain evidence="9">B10K-DU-001-30</strain>
        <tissue evidence="9">Muscle</tissue>
    </source>
</reference>
<dbReference type="Proteomes" id="UP000611227">
    <property type="component" value="Unassembled WGS sequence"/>
</dbReference>
<gene>
    <name evidence="9" type="primary">Ervk25_1</name>
    <name evidence="10" type="synonym">Ervk25_2</name>
    <name evidence="10" type="ORF">RAMSUL_R15422</name>
    <name evidence="9" type="ORF">RAMSUL_R15458</name>
</gene>
<keyword evidence="6" id="KW-0378">Hydrolase</keyword>
<evidence type="ECO:0000256" key="4">
    <source>
        <dbReference type="ARBA" id="ARBA00022723"/>
    </source>
</evidence>
<evidence type="ECO:0000313" key="9">
    <source>
        <dbReference type="EMBL" id="NXP81154.1"/>
    </source>
</evidence>
<dbReference type="InterPro" id="IPR043502">
    <property type="entry name" value="DNA/RNA_pol_sf"/>
</dbReference>
<organism evidence="9 11">
    <name type="scientific">Ramphastos sulfuratus</name>
    <dbReference type="NCBI Taxonomy" id="322582"/>
    <lineage>
        <taxon>Eukaryota</taxon>
        <taxon>Metazoa</taxon>
        <taxon>Chordata</taxon>
        <taxon>Craniata</taxon>
        <taxon>Vertebrata</taxon>
        <taxon>Euteleostomi</taxon>
        <taxon>Archelosauria</taxon>
        <taxon>Archosauria</taxon>
        <taxon>Dinosauria</taxon>
        <taxon>Saurischia</taxon>
        <taxon>Theropoda</taxon>
        <taxon>Coelurosauria</taxon>
        <taxon>Aves</taxon>
        <taxon>Neognathae</taxon>
        <taxon>Neoaves</taxon>
        <taxon>Telluraves</taxon>
        <taxon>Coraciimorphae</taxon>
        <taxon>Piciformes</taxon>
        <taxon>Ramphastidae</taxon>
        <taxon>Ramphastos</taxon>
    </lineage>
</organism>
<evidence type="ECO:0000256" key="7">
    <source>
        <dbReference type="ARBA" id="ARBA00022918"/>
    </source>
</evidence>
<keyword evidence="2" id="KW-0548">Nucleotidyltransferase</keyword>
<name>A0A852CKM7_9PICI</name>
<dbReference type="Gene3D" id="1.10.10.200">
    <property type="match status" value="1"/>
</dbReference>
<dbReference type="GO" id="GO:0035613">
    <property type="term" value="F:RNA stem-loop binding"/>
    <property type="evidence" value="ECO:0007669"/>
    <property type="project" value="TreeGrafter"/>
</dbReference>
<dbReference type="PANTHER" id="PTHR41694">
    <property type="entry name" value="ENDOGENOUS RETROVIRUS GROUP K MEMBER POL PROTEIN"/>
    <property type="match status" value="1"/>
</dbReference>
<dbReference type="InterPro" id="IPR003308">
    <property type="entry name" value="Integrase_Zn-bd_dom_N"/>
</dbReference>
<dbReference type="GO" id="GO:0004519">
    <property type="term" value="F:endonuclease activity"/>
    <property type="evidence" value="ECO:0007669"/>
    <property type="project" value="UniProtKB-KW"/>
</dbReference>
<feature type="domain" description="Integrase-type" evidence="8">
    <location>
        <begin position="50"/>
        <end position="79"/>
    </location>
</feature>
<accession>A0A852CKM7</accession>
<protein>
    <submittedName>
        <fullName evidence="9">POK25 protein</fullName>
    </submittedName>
</protein>
<feature type="non-terminal residue" evidence="9">
    <location>
        <position position="79"/>
    </location>
</feature>
<dbReference type="SUPFAM" id="SSF46919">
    <property type="entry name" value="N-terminal Zn binding domain of HIV integrase"/>
    <property type="match status" value="1"/>
</dbReference>
<dbReference type="EMBL" id="WBNM01039285">
    <property type="protein sequence ID" value="NXP81154.1"/>
    <property type="molecule type" value="Genomic_DNA"/>
</dbReference>
<keyword evidence="1" id="KW-0808">Transferase</keyword>
<dbReference type="EMBL" id="WBNM01045735">
    <property type="protein sequence ID" value="NXP83071.1"/>
    <property type="molecule type" value="Genomic_DNA"/>
</dbReference>
<keyword evidence="4" id="KW-0479">Metal-binding</keyword>
<evidence type="ECO:0000256" key="5">
    <source>
        <dbReference type="ARBA" id="ARBA00022759"/>
    </source>
</evidence>
<dbReference type="GO" id="GO:0016787">
    <property type="term" value="F:hydrolase activity"/>
    <property type="evidence" value="ECO:0007669"/>
    <property type="project" value="UniProtKB-KW"/>
</dbReference>
<dbReference type="GO" id="GO:0008270">
    <property type="term" value="F:zinc ion binding"/>
    <property type="evidence" value="ECO:0007669"/>
    <property type="project" value="InterPro"/>
</dbReference>
<evidence type="ECO:0000313" key="11">
    <source>
        <dbReference type="Proteomes" id="UP000611227"/>
    </source>
</evidence>
<keyword evidence="7" id="KW-0695">RNA-directed DNA polymerase</keyword>
<keyword evidence="5" id="KW-0255">Endonuclease</keyword>
<dbReference type="AlphaFoldDB" id="A0A852CKM7"/>
<dbReference type="Pfam" id="PF02022">
    <property type="entry name" value="Integrase_Zn"/>
    <property type="match status" value="1"/>
</dbReference>
<proteinExistence type="predicted"/>
<comment type="caution">
    <text evidence="9">The sequence shown here is derived from an EMBL/GenBank/DDBJ whole genome shotgun (WGS) entry which is preliminary data.</text>
</comment>
<dbReference type="InterPro" id="IPR017856">
    <property type="entry name" value="Integrase-like_N"/>
</dbReference>
<sequence>MGTLQPGLPSPVMILQDWQLLIIDLMDCVFNIPLYPQDAERFAFTIISDFFHQSAQMLARQFHISHSDAQGIVKSCPTC</sequence>
<evidence type="ECO:0000256" key="2">
    <source>
        <dbReference type="ARBA" id="ARBA00022695"/>
    </source>
</evidence>
<evidence type="ECO:0000313" key="10">
    <source>
        <dbReference type="EMBL" id="NXP83071.1"/>
    </source>
</evidence>
<dbReference type="SUPFAM" id="SSF56672">
    <property type="entry name" value="DNA/RNA polymerases"/>
    <property type="match status" value="1"/>
</dbReference>
<evidence type="ECO:0000256" key="1">
    <source>
        <dbReference type="ARBA" id="ARBA00022679"/>
    </source>
</evidence>
<feature type="non-terminal residue" evidence="9">
    <location>
        <position position="1"/>
    </location>
</feature>